<feature type="domain" description="Aminopeptidase P N-terminal" evidence="8">
    <location>
        <begin position="16"/>
        <end position="142"/>
    </location>
</feature>
<keyword evidence="9" id="KW-0645">Protease</keyword>
<proteinExistence type="inferred from homology"/>
<dbReference type="EMBL" id="PGEX01000001">
    <property type="protein sequence ID" value="PJJ40449.1"/>
    <property type="molecule type" value="Genomic_DNA"/>
</dbReference>
<keyword evidence="7" id="KW-0464">Manganese</keyword>
<dbReference type="InterPro" id="IPR000994">
    <property type="entry name" value="Pept_M24"/>
</dbReference>
<organism evidence="9 10">
    <name type="scientific">Hallerella succinigenes</name>
    <dbReference type="NCBI Taxonomy" id="1896222"/>
    <lineage>
        <taxon>Bacteria</taxon>
        <taxon>Pseudomonadati</taxon>
        <taxon>Fibrobacterota</taxon>
        <taxon>Fibrobacteria</taxon>
        <taxon>Fibrobacterales</taxon>
        <taxon>Fibrobacteraceae</taxon>
        <taxon>Hallerella</taxon>
    </lineage>
</organism>
<comment type="similarity">
    <text evidence="3">Belongs to the peptidase M24B family.</text>
</comment>
<evidence type="ECO:0000313" key="10">
    <source>
        <dbReference type="Proteomes" id="UP000231134"/>
    </source>
</evidence>
<gene>
    <name evidence="9" type="ORF">BGX16_0371</name>
</gene>
<dbReference type="SUPFAM" id="SSF53092">
    <property type="entry name" value="Creatinase/prolidase N-terminal domain"/>
    <property type="match status" value="1"/>
</dbReference>
<reference evidence="9 10" key="1">
    <citation type="submission" date="2017-11" db="EMBL/GenBank/DDBJ databases">
        <title>Animal gut microbial communities from fecal samples from Wisconsin, USA.</title>
        <authorList>
            <person name="Neumann A."/>
        </authorList>
    </citation>
    <scope>NUCLEOTIDE SEQUENCE [LARGE SCALE GENOMIC DNA]</scope>
    <source>
        <strain evidence="9 10">UWS3</strain>
    </source>
</reference>
<dbReference type="InterPro" id="IPR007865">
    <property type="entry name" value="Aminopep_P_N"/>
</dbReference>
<dbReference type="Pfam" id="PF00557">
    <property type="entry name" value="Peptidase_M24"/>
    <property type="match status" value="1"/>
</dbReference>
<keyword evidence="9" id="KW-0031">Aminopeptidase</keyword>
<dbReference type="PANTHER" id="PTHR43226:SF4">
    <property type="entry name" value="XAA-PRO AMINOPEPTIDASE 3"/>
    <property type="match status" value="1"/>
</dbReference>
<evidence type="ECO:0000256" key="2">
    <source>
        <dbReference type="ARBA" id="ARBA00001936"/>
    </source>
</evidence>
<dbReference type="Gene3D" id="3.90.230.10">
    <property type="entry name" value="Creatinase/methionine aminopeptidase superfamily"/>
    <property type="match status" value="1"/>
</dbReference>
<dbReference type="GO" id="GO:0070006">
    <property type="term" value="F:metalloaminopeptidase activity"/>
    <property type="evidence" value="ECO:0007669"/>
    <property type="project" value="InterPro"/>
</dbReference>
<dbReference type="AlphaFoldDB" id="A0A2M9A432"/>
<evidence type="ECO:0000256" key="5">
    <source>
        <dbReference type="ARBA" id="ARBA00022723"/>
    </source>
</evidence>
<dbReference type="Gene3D" id="3.40.350.10">
    <property type="entry name" value="Creatinase/prolidase N-terminal domain"/>
    <property type="match status" value="1"/>
</dbReference>
<sequence length="457" mass="52462">MNCYSQVFIEPVGDVPSTEVYHSRREALLQKLDTIGLFCGIERNPGTEEVYVEIWNKMVQEPSFLFLTGLNQAGCKLLLDPHGDADHREVLFLPKKNEKEEFWTGLKVTYSEDSLAEVQELTGFKTILPEDDFWKYLNSQVQKQDLKTLEVFYLEFLCELSTKSVSDDHNAKFAEEVKKRFAGRLEVKSLADKHFDLRVVLDYARIADSRRAQVWTNNAFCDFLKNLKNFRTEREAQLFLDYKMQVQSDGDLAFPTIMANGKNACCLHYVKNDEPLQPGNLLLMDFGVRAGTQHSDISRTVPVNGKFNSLQKILYSIVLDAQKFHQKNVKPGVKLADLNPMVWNFIWDALQERFVSKGGKFKLLYDRRPHGVSHLIGEQIHEGDPFRCYMQKPLKPGMLLSNEPGLYGYFEIDLDGIHYAEDVGIRIENDLLVTEDGCEDISAEIPREIEDLEILLG</sequence>
<dbReference type="RefSeq" id="WP_100424532.1">
    <property type="nucleotide sequence ID" value="NZ_PGEX01000001.1"/>
</dbReference>
<dbReference type="PANTHER" id="PTHR43226">
    <property type="entry name" value="XAA-PRO AMINOPEPTIDASE 3"/>
    <property type="match status" value="1"/>
</dbReference>
<keyword evidence="5" id="KW-0479">Metal-binding</keyword>
<evidence type="ECO:0000259" key="8">
    <source>
        <dbReference type="SMART" id="SM01011"/>
    </source>
</evidence>
<keyword evidence="10" id="KW-1185">Reference proteome</keyword>
<evidence type="ECO:0000256" key="6">
    <source>
        <dbReference type="ARBA" id="ARBA00022801"/>
    </source>
</evidence>
<dbReference type="Pfam" id="PF05195">
    <property type="entry name" value="AMP_N"/>
    <property type="match status" value="1"/>
</dbReference>
<dbReference type="InterPro" id="IPR029149">
    <property type="entry name" value="Creatin/AminoP/Spt16_N"/>
</dbReference>
<name>A0A2M9A432_9BACT</name>
<comment type="caution">
    <text evidence="9">The sequence shown here is derived from an EMBL/GenBank/DDBJ whole genome shotgun (WGS) entry which is preliminary data.</text>
</comment>
<dbReference type="OrthoDB" id="9806388at2"/>
<evidence type="ECO:0000256" key="4">
    <source>
        <dbReference type="ARBA" id="ARBA00012574"/>
    </source>
</evidence>
<keyword evidence="6" id="KW-0378">Hydrolase</keyword>
<evidence type="ECO:0000256" key="7">
    <source>
        <dbReference type="ARBA" id="ARBA00023211"/>
    </source>
</evidence>
<dbReference type="SMART" id="SM01011">
    <property type="entry name" value="AMP_N"/>
    <property type="match status" value="1"/>
</dbReference>
<dbReference type="GO" id="GO:0006508">
    <property type="term" value="P:proteolysis"/>
    <property type="evidence" value="ECO:0007669"/>
    <property type="project" value="TreeGrafter"/>
</dbReference>
<dbReference type="GO" id="GO:0005829">
    <property type="term" value="C:cytosol"/>
    <property type="evidence" value="ECO:0007669"/>
    <property type="project" value="TreeGrafter"/>
</dbReference>
<accession>A0A2M9A432</accession>
<evidence type="ECO:0000256" key="3">
    <source>
        <dbReference type="ARBA" id="ARBA00008766"/>
    </source>
</evidence>
<dbReference type="Proteomes" id="UP000231134">
    <property type="component" value="Unassembled WGS sequence"/>
</dbReference>
<comment type="cofactor">
    <cofactor evidence="2">
        <name>Mn(2+)</name>
        <dbReference type="ChEBI" id="CHEBI:29035"/>
    </cofactor>
</comment>
<dbReference type="InterPro" id="IPR036005">
    <property type="entry name" value="Creatinase/aminopeptidase-like"/>
</dbReference>
<dbReference type="GO" id="GO:0030145">
    <property type="term" value="F:manganese ion binding"/>
    <property type="evidence" value="ECO:0007669"/>
    <property type="project" value="InterPro"/>
</dbReference>
<dbReference type="SUPFAM" id="SSF55920">
    <property type="entry name" value="Creatinase/aminopeptidase"/>
    <property type="match status" value="1"/>
</dbReference>
<evidence type="ECO:0000256" key="1">
    <source>
        <dbReference type="ARBA" id="ARBA00001424"/>
    </source>
</evidence>
<dbReference type="InterPro" id="IPR052433">
    <property type="entry name" value="X-Pro_dipept-like"/>
</dbReference>
<comment type="catalytic activity">
    <reaction evidence="1">
        <text>Release of any N-terminal amino acid, including proline, that is linked to proline, even from a dipeptide or tripeptide.</text>
        <dbReference type="EC" id="3.4.11.9"/>
    </reaction>
</comment>
<protein>
    <recommendedName>
        <fullName evidence="4">Xaa-Pro aminopeptidase</fullName>
        <ecNumber evidence="4">3.4.11.9</ecNumber>
    </recommendedName>
</protein>
<dbReference type="EC" id="3.4.11.9" evidence="4"/>
<evidence type="ECO:0000313" key="9">
    <source>
        <dbReference type="EMBL" id="PJJ40449.1"/>
    </source>
</evidence>